<sequence>MPPAPVSRSRGHGRVRLPGRPGGEIRAADRGPGVPDEATAPVGPPRLSPLTPEGGHGTAAALEPLVVPGSYVRVPGLGPGADAPAYAVAHAYRRFLDDPRDGTSRVPDFAHGVARHRGIASVVTEE</sequence>
<comment type="caution">
    <text evidence="2">The sequence shown here is derived from an EMBL/GenBank/DDBJ whole genome shotgun (WGS) entry which is preliminary data.</text>
</comment>
<protein>
    <submittedName>
        <fullName evidence="2">Uncharacterized protein</fullName>
    </submittedName>
</protein>
<gene>
    <name evidence="2" type="ORF">RM705_30385</name>
</gene>
<organism evidence="2 3">
    <name type="scientific">Streptomyces edwardsiae</name>
    <dbReference type="NCBI Taxonomy" id="3075527"/>
    <lineage>
        <taxon>Bacteria</taxon>
        <taxon>Bacillati</taxon>
        <taxon>Actinomycetota</taxon>
        <taxon>Actinomycetes</taxon>
        <taxon>Kitasatosporales</taxon>
        <taxon>Streptomycetaceae</taxon>
        <taxon>Streptomyces</taxon>
    </lineage>
</organism>
<evidence type="ECO:0000313" key="3">
    <source>
        <dbReference type="Proteomes" id="UP001183881"/>
    </source>
</evidence>
<dbReference type="RefSeq" id="WP_311648175.1">
    <property type="nucleotide sequence ID" value="NZ_JAVRFA010000061.1"/>
</dbReference>
<dbReference type="Proteomes" id="UP001183881">
    <property type="component" value="Unassembled WGS sequence"/>
</dbReference>
<feature type="region of interest" description="Disordered" evidence="1">
    <location>
        <begin position="1"/>
        <end position="58"/>
    </location>
</feature>
<evidence type="ECO:0000313" key="2">
    <source>
        <dbReference type="EMBL" id="MDT0398972.1"/>
    </source>
</evidence>
<reference evidence="3" key="1">
    <citation type="submission" date="2023-07" db="EMBL/GenBank/DDBJ databases">
        <title>30 novel species of actinomycetes from the DSMZ collection.</title>
        <authorList>
            <person name="Nouioui I."/>
        </authorList>
    </citation>
    <scope>NUCLEOTIDE SEQUENCE [LARGE SCALE GENOMIC DNA]</scope>
    <source>
        <strain evidence="3">DSM 41636</strain>
    </source>
</reference>
<dbReference type="EMBL" id="JAVRFA010000061">
    <property type="protein sequence ID" value="MDT0398972.1"/>
    <property type="molecule type" value="Genomic_DNA"/>
</dbReference>
<keyword evidence="3" id="KW-1185">Reference proteome</keyword>
<name>A0ABU2Q3H5_9ACTN</name>
<accession>A0ABU2Q3H5</accession>
<evidence type="ECO:0000256" key="1">
    <source>
        <dbReference type="SAM" id="MobiDB-lite"/>
    </source>
</evidence>
<proteinExistence type="predicted"/>